<dbReference type="Proteomes" id="UP001059824">
    <property type="component" value="Chromosome"/>
</dbReference>
<evidence type="ECO:0000313" key="1">
    <source>
        <dbReference type="EMBL" id="QHN42668.1"/>
    </source>
</evidence>
<name>A0A857MKK3_9BACT</name>
<accession>A0A857MKK3</accession>
<dbReference type="RefSeq" id="WP_260764136.1">
    <property type="nucleotide sequence ID" value="NZ_CP045921.1"/>
</dbReference>
<keyword evidence="2" id="KW-1185">Reference proteome</keyword>
<organism evidence="1 2">
    <name type="scientific">Candidatus Mycosynbacter amalyticus</name>
    <dbReference type="NCBI Taxonomy" id="2665156"/>
    <lineage>
        <taxon>Bacteria</taxon>
        <taxon>Candidatus Saccharimonadota</taxon>
        <taxon>Candidatus Saccharimonadota incertae sedis</taxon>
        <taxon>Candidatus Mycosynbacter</taxon>
    </lineage>
</organism>
<dbReference type="AlphaFoldDB" id="A0A857MKK3"/>
<dbReference type="EMBL" id="CP045921">
    <property type="protein sequence ID" value="QHN42668.1"/>
    <property type="molecule type" value="Genomic_DNA"/>
</dbReference>
<reference evidence="1" key="1">
    <citation type="journal article" date="2021" name="Nat. Microbiol.">
        <title>Cocultivation of an ultrasmall environmental parasitic bacterium with lytic ability against bacteria associated with wastewater foams.</title>
        <authorList>
            <person name="Batinovic S."/>
            <person name="Rose J.J.A."/>
            <person name="Ratcliffe J."/>
            <person name="Seviour R.J."/>
            <person name="Petrovski S."/>
        </authorList>
    </citation>
    <scope>NUCLEOTIDE SEQUENCE</scope>
    <source>
        <strain evidence="1">JR1</strain>
    </source>
</reference>
<evidence type="ECO:0000313" key="2">
    <source>
        <dbReference type="Proteomes" id="UP001059824"/>
    </source>
</evidence>
<protein>
    <submittedName>
        <fullName evidence="1">Uncharacterized protein</fullName>
    </submittedName>
</protein>
<gene>
    <name evidence="1" type="ORF">GII36_02245</name>
</gene>
<sequence length="82" mass="9378">MQTSNINRQVNVTRMSFGRDMRAYPRAIELEGRTYEFVDRGLSCTVTRGAEKTHILTLSDGHREFWLRDGGRGVWTLLGMSA</sequence>
<dbReference type="KEGG" id="mama:GII36_02245"/>
<proteinExistence type="predicted"/>